<reference evidence="2" key="1">
    <citation type="submission" date="2020-02" db="EMBL/GenBank/DDBJ databases">
        <authorList>
            <person name="Meier V. D."/>
        </authorList>
    </citation>
    <scope>NUCLEOTIDE SEQUENCE</scope>
    <source>
        <strain evidence="2">AVDCRST_MAG45</strain>
    </source>
</reference>
<sequence length="81" mass="8934">GPGSRSRRSRSAGDPAGAAFARRTRPRGRHGLRRRARDGPRQARRALSRPDRERVPVSLHQLRGRGLSRAGPAARAARPRL</sequence>
<evidence type="ECO:0000256" key="1">
    <source>
        <dbReference type="SAM" id="MobiDB-lite"/>
    </source>
</evidence>
<dbReference type="EMBL" id="CADCVU010000064">
    <property type="protein sequence ID" value="CAA9490392.1"/>
    <property type="molecule type" value="Genomic_DNA"/>
</dbReference>
<feature type="non-terminal residue" evidence="2">
    <location>
        <position position="1"/>
    </location>
</feature>
<dbReference type="AlphaFoldDB" id="A0A6J4S5V5"/>
<feature type="compositionally biased region" description="Basic residues" evidence="1">
    <location>
        <begin position="1"/>
        <end position="10"/>
    </location>
</feature>
<feature type="compositionally biased region" description="Basic residues" evidence="1">
    <location>
        <begin position="22"/>
        <end position="47"/>
    </location>
</feature>
<protein>
    <submittedName>
        <fullName evidence="2">Uncharacterized protein</fullName>
    </submittedName>
</protein>
<feature type="compositionally biased region" description="Low complexity" evidence="1">
    <location>
        <begin position="12"/>
        <end position="21"/>
    </location>
</feature>
<evidence type="ECO:0000313" key="2">
    <source>
        <dbReference type="EMBL" id="CAA9490392.1"/>
    </source>
</evidence>
<gene>
    <name evidence="2" type="ORF">AVDCRST_MAG45-712</name>
</gene>
<accession>A0A6J4S5V5</accession>
<feature type="compositionally biased region" description="Low complexity" evidence="1">
    <location>
        <begin position="64"/>
        <end position="81"/>
    </location>
</feature>
<organism evidence="2">
    <name type="scientific">uncultured Solirubrobacterales bacterium</name>
    <dbReference type="NCBI Taxonomy" id="768556"/>
    <lineage>
        <taxon>Bacteria</taxon>
        <taxon>Bacillati</taxon>
        <taxon>Actinomycetota</taxon>
        <taxon>Thermoleophilia</taxon>
        <taxon>Solirubrobacterales</taxon>
        <taxon>environmental samples</taxon>
    </lineage>
</organism>
<feature type="region of interest" description="Disordered" evidence="1">
    <location>
        <begin position="1"/>
        <end position="81"/>
    </location>
</feature>
<name>A0A6J4S5V5_9ACTN</name>
<feature type="non-terminal residue" evidence="2">
    <location>
        <position position="81"/>
    </location>
</feature>
<proteinExistence type="predicted"/>